<dbReference type="EMBL" id="GBRH01231511">
    <property type="protein sequence ID" value="JAD66384.1"/>
    <property type="molecule type" value="Transcribed_RNA"/>
</dbReference>
<accession>A0A0A9BQW8</accession>
<dbReference type="AlphaFoldDB" id="A0A0A9BQW8"/>
<evidence type="ECO:0000313" key="1">
    <source>
        <dbReference type="EMBL" id="JAD66384.1"/>
    </source>
</evidence>
<organism evidence="1">
    <name type="scientific">Arundo donax</name>
    <name type="common">Giant reed</name>
    <name type="synonym">Donax arundinaceus</name>
    <dbReference type="NCBI Taxonomy" id="35708"/>
    <lineage>
        <taxon>Eukaryota</taxon>
        <taxon>Viridiplantae</taxon>
        <taxon>Streptophyta</taxon>
        <taxon>Embryophyta</taxon>
        <taxon>Tracheophyta</taxon>
        <taxon>Spermatophyta</taxon>
        <taxon>Magnoliopsida</taxon>
        <taxon>Liliopsida</taxon>
        <taxon>Poales</taxon>
        <taxon>Poaceae</taxon>
        <taxon>PACMAD clade</taxon>
        <taxon>Arundinoideae</taxon>
        <taxon>Arundineae</taxon>
        <taxon>Arundo</taxon>
    </lineage>
</organism>
<reference evidence="1" key="2">
    <citation type="journal article" date="2015" name="Data Brief">
        <title>Shoot transcriptome of the giant reed, Arundo donax.</title>
        <authorList>
            <person name="Barrero R.A."/>
            <person name="Guerrero F.D."/>
            <person name="Moolhuijzen P."/>
            <person name="Goolsby J.A."/>
            <person name="Tidwell J."/>
            <person name="Bellgard S.E."/>
            <person name="Bellgard M.I."/>
        </authorList>
    </citation>
    <scope>NUCLEOTIDE SEQUENCE</scope>
    <source>
        <tissue evidence="1">Shoot tissue taken approximately 20 cm above the soil surface</tissue>
    </source>
</reference>
<reference evidence="1" key="1">
    <citation type="submission" date="2014-09" db="EMBL/GenBank/DDBJ databases">
        <authorList>
            <person name="Magalhaes I.L.F."/>
            <person name="Oliveira U."/>
            <person name="Santos F.R."/>
            <person name="Vidigal T.H.D.A."/>
            <person name="Brescovit A.D."/>
            <person name="Santos A.J."/>
        </authorList>
    </citation>
    <scope>NUCLEOTIDE SEQUENCE</scope>
    <source>
        <tissue evidence="1">Shoot tissue taken approximately 20 cm above the soil surface</tissue>
    </source>
</reference>
<name>A0A0A9BQW8_ARUDO</name>
<proteinExistence type="predicted"/>
<sequence>MNSARRPCSPGSPWTSAPP</sequence>
<protein>
    <submittedName>
        <fullName evidence="1">Uncharacterized protein</fullName>
    </submittedName>
</protein>